<gene>
    <name evidence="1" type="ORF">LCGC14_3094220</name>
</gene>
<comment type="caution">
    <text evidence="1">The sequence shown here is derived from an EMBL/GenBank/DDBJ whole genome shotgun (WGS) entry which is preliminary data.</text>
</comment>
<sequence>PELFYKRYGNLVEKYGVDIFWKYL</sequence>
<feature type="non-terminal residue" evidence="1">
    <location>
        <position position="1"/>
    </location>
</feature>
<proteinExistence type="predicted"/>
<dbReference type="AlphaFoldDB" id="A0A0F8WYH7"/>
<organism evidence="1">
    <name type="scientific">marine sediment metagenome</name>
    <dbReference type="NCBI Taxonomy" id="412755"/>
    <lineage>
        <taxon>unclassified sequences</taxon>
        <taxon>metagenomes</taxon>
        <taxon>ecological metagenomes</taxon>
    </lineage>
</organism>
<accession>A0A0F8WYH7</accession>
<protein>
    <submittedName>
        <fullName evidence="1">Uncharacterized protein</fullName>
    </submittedName>
</protein>
<evidence type="ECO:0000313" key="1">
    <source>
        <dbReference type="EMBL" id="KKK53495.1"/>
    </source>
</evidence>
<reference evidence="1" key="1">
    <citation type="journal article" date="2015" name="Nature">
        <title>Complex archaea that bridge the gap between prokaryotes and eukaryotes.</title>
        <authorList>
            <person name="Spang A."/>
            <person name="Saw J.H."/>
            <person name="Jorgensen S.L."/>
            <person name="Zaremba-Niedzwiedzka K."/>
            <person name="Martijn J."/>
            <person name="Lind A.E."/>
            <person name="van Eijk R."/>
            <person name="Schleper C."/>
            <person name="Guy L."/>
            <person name="Ettema T.J."/>
        </authorList>
    </citation>
    <scope>NUCLEOTIDE SEQUENCE</scope>
</reference>
<name>A0A0F8WYH7_9ZZZZ</name>
<dbReference type="EMBL" id="LAZR01066475">
    <property type="protein sequence ID" value="KKK53495.1"/>
    <property type="molecule type" value="Genomic_DNA"/>
</dbReference>